<keyword evidence="6 9" id="KW-0963">Cytoplasm</keyword>
<comment type="pathway">
    <text evidence="3">Carbohydrate metabolism; erythritol degradation.</text>
</comment>
<dbReference type="Proteomes" id="UP000600449">
    <property type="component" value="Unassembled WGS sequence"/>
</dbReference>
<comment type="pathway">
    <text evidence="9 10">Carbohydrate biosynthesis; gluconeogenesis.</text>
</comment>
<evidence type="ECO:0000256" key="4">
    <source>
        <dbReference type="ARBA" id="ARBA00007422"/>
    </source>
</evidence>
<evidence type="ECO:0000313" key="12">
    <source>
        <dbReference type="Proteomes" id="UP000600449"/>
    </source>
</evidence>
<keyword evidence="7 9" id="KW-0324">Glycolysis</keyword>
<dbReference type="PANTHER" id="PTHR21139">
    <property type="entry name" value="TRIOSEPHOSPHATE ISOMERASE"/>
    <property type="match status" value="1"/>
</dbReference>
<evidence type="ECO:0000256" key="8">
    <source>
        <dbReference type="ARBA" id="ARBA00023235"/>
    </source>
</evidence>
<comment type="catalytic activity">
    <reaction evidence="1">
        <text>L-erythrulose 1-phosphate = D-erythrulose 4-phosphate</text>
        <dbReference type="Rhea" id="RHEA:49588"/>
        <dbReference type="ChEBI" id="CHEBI:58002"/>
        <dbReference type="ChEBI" id="CHEBI:90796"/>
        <dbReference type="EC" id="5.3.1.33"/>
    </reaction>
</comment>
<dbReference type="Gene3D" id="3.20.20.70">
    <property type="entry name" value="Aldolase class I"/>
    <property type="match status" value="1"/>
</dbReference>
<dbReference type="GO" id="GO:0019563">
    <property type="term" value="P:glycerol catabolic process"/>
    <property type="evidence" value="ECO:0007669"/>
    <property type="project" value="TreeGrafter"/>
</dbReference>
<dbReference type="PROSITE" id="PS00171">
    <property type="entry name" value="TIM_1"/>
    <property type="match status" value="1"/>
</dbReference>
<dbReference type="PANTHER" id="PTHR21139:SF42">
    <property type="entry name" value="TRIOSEPHOSPHATE ISOMERASE"/>
    <property type="match status" value="1"/>
</dbReference>
<evidence type="ECO:0000256" key="9">
    <source>
        <dbReference type="HAMAP-Rule" id="MF_00147"/>
    </source>
</evidence>
<evidence type="ECO:0000313" key="11">
    <source>
        <dbReference type="EMBL" id="GGK35958.1"/>
    </source>
</evidence>
<dbReference type="FunFam" id="3.20.20.70:FF:000016">
    <property type="entry name" value="Triosephosphate isomerase"/>
    <property type="match status" value="1"/>
</dbReference>
<reference evidence="11 12" key="1">
    <citation type="journal article" date="2014" name="Int. J. Syst. Evol. Microbiol.">
        <title>Complete genome sequence of Corynebacterium casei LMG S-19264T (=DSM 44701T), isolated from a smear-ripened cheese.</title>
        <authorList>
            <consortium name="US DOE Joint Genome Institute (JGI-PGF)"/>
            <person name="Walter F."/>
            <person name="Albersmeier A."/>
            <person name="Kalinowski J."/>
            <person name="Ruckert C."/>
        </authorList>
    </citation>
    <scope>NUCLEOTIDE SEQUENCE [LARGE SCALE GENOMIC DNA]</scope>
    <source>
        <strain evidence="11 12">CGMCC 1.9161</strain>
    </source>
</reference>
<evidence type="ECO:0000256" key="3">
    <source>
        <dbReference type="ARBA" id="ARBA00004939"/>
    </source>
</evidence>
<dbReference type="InterPro" id="IPR035990">
    <property type="entry name" value="TIM_sf"/>
</dbReference>
<protein>
    <recommendedName>
        <fullName evidence="9 10">Triosephosphate isomerase</fullName>
        <shortName evidence="9">TIM</shortName>
        <shortName evidence="9">TPI</shortName>
        <ecNumber evidence="9 10">5.3.1.1</ecNumber>
    </recommendedName>
    <alternativeName>
        <fullName evidence="9">Triose-phosphate isomerase</fullName>
    </alternativeName>
</protein>
<dbReference type="GO" id="GO:0006094">
    <property type="term" value="P:gluconeogenesis"/>
    <property type="evidence" value="ECO:0007669"/>
    <property type="project" value="UniProtKB-UniRule"/>
</dbReference>
<dbReference type="Pfam" id="PF00121">
    <property type="entry name" value="TIM"/>
    <property type="match status" value="1"/>
</dbReference>
<feature type="binding site" evidence="9">
    <location>
        <position position="173"/>
    </location>
    <ligand>
        <name>substrate</name>
    </ligand>
</feature>
<comment type="function">
    <text evidence="9">Involved in the gluconeogenesis. Catalyzes stereospecifically the conversion of dihydroxyacetone phosphate (DHAP) to D-glyceraldehyde-3-phosphate (G3P).</text>
</comment>
<comment type="subunit">
    <text evidence="9 10">Homodimer.</text>
</comment>
<feature type="active site" description="Proton acceptor" evidence="9">
    <location>
        <position position="167"/>
    </location>
</feature>
<gene>
    <name evidence="9 11" type="primary">tpiA</name>
    <name evidence="11" type="ORF">GCM10011322_23680</name>
</gene>
<dbReference type="CDD" id="cd00311">
    <property type="entry name" value="TIM"/>
    <property type="match status" value="1"/>
</dbReference>
<dbReference type="InterPro" id="IPR020861">
    <property type="entry name" value="Triosephosphate_isomerase_AS"/>
</dbReference>
<keyword evidence="12" id="KW-1185">Reference proteome</keyword>
<evidence type="ECO:0000256" key="1">
    <source>
        <dbReference type="ARBA" id="ARBA00000148"/>
    </source>
</evidence>
<evidence type="ECO:0000256" key="2">
    <source>
        <dbReference type="ARBA" id="ARBA00004680"/>
    </source>
</evidence>
<dbReference type="GO" id="GO:0005829">
    <property type="term" value="C:cytosol"/>
    <property type="evidence" value="ECO:0007669"/>
    <property type="project" value="TreeGrafter"/>
</dbReference>
<comment type="caution">
    <text evidence="11">The sequence shown here is derived from an EMBL/GenBank/DDBJ whole genome shotgun (WGS) entry which is preliminary data.</text>
</comment>
<evidence type="ECO:0000256" key="5">
    <source>
        <dbReference type="ARBA" id="ARBA00022432"/>
    </source>
</evidence>
<evidence type="ECO:0000256" key="10">
    <source>
        <dbReference type="RuleBase" id="RU363013"/>
    </source>
</evidence>
<comment type="pathway">
    <text evidence="2 9 10">Carbohydrate degradation; glycolysis; D-glyceraldehyde 3-phosphate from glycerone phosphate: step 1/1.</text>
</comment>
<dbReference type="InterPro" id="IPR000652">
    <property type="entry name" value="Triosephosphate_isomerase"/>
</dbReference>
<feature type="binding site" evidence="9">
    <location>
        <begin position="11"/>
        <end position="13"/>
    </location>
    <ligand>
        <name>substrate</name>
    </ligand>
</feature>
<dbReference type="RefSeq" id="WP_188913131.1">
    <property type="nucleotide sequence ID" value="NZ_BMMF01000006.1"/>
</dbReference>
<feature type="active site" description="Electrophile" evidence="9">
    <location>
        <position position="97"/>
    </location>
</feature>
<dbReference type="GO" id="GO:0004807">
    <property type="term" value="F:triose-phosphate isomerase activity"/>
    <property type="evidence" value="ECO:0007669"/>
    <property type="project" value="UniProtKB-UniRule"/>
</dbReference>
<comment type="similarity">
    <text evidence="4 9 10">Belongs to the triosephosphate isomerase family.</text>
</comment>
<proteinExistence type="inferred from homology"/>
<dbReference type="AlphaFoldDB" id="A0A917Q910"/>
<feature type="binding site" evidence="9">
    <location>
        <position position="213"/>
    </location>
    <ligand>
        <name>substrate</name>
    </ligand>
</feature>
<organism evidence="11 12">
    <name type="scientific">Salinarimonas ramus</name>
    <dbReference type="NCBI Taxonomy" id="690164"/>
    <lineage>
        <taxon>Bacteria</taxon>
        <taxon>Pseudomonadati</taxon>
        <taxon>Pseudomonadota</taxon>
        <taxon>Alphaproteobacteria</taxon>
        <taxon>Hyphomicrobiales</taxon>
        <taxon>Salinarimonadaceae</taxon>
        <taxon>Salinarimonas</taxon>
    </lineage>
</organism>
<dbReference type="GO" id="GO:0006096">
    <property type="term" value="P:glycolytic process"/>
    <property type="evidence" value="ECO:0007669"/>
    <property type="project" value="UniProtKB-UniRule"/>
</dbReference>
<keyword evidence="8 9" id="KW-0413">Isomerase</keyword>
<evidence type="ECO:0000256" key="7">
    <source>
        <dbReference type="ARBA" id="ARBA00023152"/>
    </source>
</evidence>
<dbReference type="EC" id="5.3.1.1" evidence="9 10"/>
<dbReference type="NCBIfam" id="TIGR00419">
    <property type="entry name" value="tim"/>
    <property type="match status" value="1"/>
</dbReference>
<accession>A0A917Q910</accession>
<dbReference type="SUPFAM" id="SSF51351">
    <property type="entry name" value="Triosephosphate isomerase (TIM)"/>
    <property type="match status" value="1"/>
</dbReference>
<feature type="binding site" evidence="9">
    <location>
        <begin position="234"/>
        <end position="235"/>
    </location>
    <ligand>
        <name>substrate</name>
    </ligand>
</feature>
<evidence type="ECO:0000256" key="6">
    <source>
        <dbReference type="ARBA" id="ARBA00022490"/>
    </source>
</evidence>
<dbReference type="EMBL" id="BMMF01000006">
    <property type="protein sequence ID" value="GGK35958.1"/>
    <property type="molecule type" value="Genomic_DNA"/>
</dbReference>
<dbReference type="HAMAP" id="MF_00147_B">
    <property type="entry name" value="TIM_B"/>
    <property type="match status" value="1"/>
</dbReference>
<keyword evidence="5 9" id="KW-0312">Gluconeogenesis</keyword>
<dbReference type="PROSITE" id="PS51440">
    <property type="entry name" value="TIM_2"/>
    <property type="match status" value="1"/>
</dbReference>
<dbReference type="GO" id="GO:0046166">
    <property type="term" value="P:glyceraldehyde-3-phosphate biosynthetic process"/>
    <property type="evidence" value="ECO:0007669"/>
    <property type="project" value="TreeGrafter"/>
</dbReference>
<comment type="subcellular location">
    <subcellularLocation>
        <location evidence="9 10">Cytoplasm</location>
    </subcellularLocation>
</comment>
<comment type="catalytic activity">
    <reaction evidence="9 10">
        <text>D-glyceraldehyde 3-phosphate = dihydroxyacetone phosphate</text>
        <dbReference type="Rhea" id="RHEA:18585"/>
        <dbReference type="ChEBI" id="CHEBI:57642"/>
        <dbReference type="ChEBI" id="CHEBI:59776"/>
        <dbReference type="EC" id="5.3.1.1"/>
    </reaction>
</comment>
<name>A0A917Q910_9HYPH</name>
<dbReference type="InterPro" id="IPR013785">
    <property type="entry name" value="Aldolase_TIM"/>
</dbReference>
<sequence>MPQPRPFVAGNWKMNGLSAALAEADAVKEGAAALAGAVDLALCPPATLVHRMAERLAGSAVGVGGQDCHAKATGAHTGDVSAEMLADAGAAYVIVGHSERRADHGESDADVRAKLEAAHRAGLVAIVCVGETKEEREAGRALEIVRGQLDGSLVEGLTAARTVIAYEPVWAIGTGLVPTLDDIAEMHAAVREALAAKAEAAEVAAMRILYGGSVKPSNAAEILAVANVDGALVGGASLKASDFLAIASAAPRR</sequence>
<dbReference type="InterPro" id="IPR022896">
    <property type="entry name" value="TrioseP_Isoase_bac/euk"/>
</dbReference>